<feature type="transmembrane region" description="Helical" evidence="6">
    <location>
        <begin position="304"/>
        <end position="328"/>
    </location>
</feature>
<evidence type="ECO:0000256" key="6">
    <source>
        <dbReference type="SAM" id="Phobius"/>
    </source>
</evidence>
<dbReference type="InterPro" id="IPR011020">
    <property type="entry name" value="HTTM-like"/>
</dbReference>
<comment type="caution">
    <text evidence="8">The sequence shown here is derived from an EMBL/GenBank/DDBJ whole genome shotgun (WGS) entry which is preliminary data.</text>
</comment>
<keyword evidence="2 6" id="KW-0812">Transmembrane</keyword>
<feature type="compositionally biased region" description="Pro residues" evidence="5">
    <location>
        <begin position="395"/>
        <end position="405"/>
    </location>
</feature>
<feature type="transmembrane region" description="Helical" evidence="6">
    <location>
        <begin position="340"/>
        <end position="365"/>
    </location>
</feature>
<evidence type="ECO:0000256" key="3">
    <source>
        <dbReference type="ARBA" id="ARBA00022989"/>
    </source>
</evidence>
<keyword evidence="3 6" id="KW-1133">Transmembrane helix</keyword>
<proteinExistence type="predicted"/>
<sequence>MTTETADTGGADGTAVPSTPSELSTPSEPSEPSAAIAPARPAFRQNPLTWSADRARTAFTRLTTYAVALYGTAVLRIGYGSLYLIFLLHEYPRHDALWGPDAPWTPALNQRFANDPGLDWFALDRWWYTFLGHGGRTWFEVWYHVAIVVCLAVALGWRTRFTSICFALTIMAFTGRNVFLTDGGDNIMGLMAIYLAFTRSGARWSLDARRKRRQAEARAAQGVPEFAWPDTPSGRAWAEIDRLRDEIVTFLHNAAVLVIAAQICVVYAAAGLYKSQGSYWQNGTALYYTLHLDWFRPWPGLSDFMAGQSVMIAIVAYLTVFVQIAFPFAVFSRWLKYPCLVALLGMHFSIAVVMGLPLFSAAMMVGDAVFLPEPIWRWIGHRVRRVLTSLRDRLPTPPRPAPATPRSPELSALPHQAQPHKSPSR</sequence>
<dbReference type="SMART" id="SM00752">
    <property type="entry name" value="HTTM"/>
    <property type="match status" value="1"/>
</dbReference>
<dbReference type="EMBL" id="BAAAQM010000002">
    <property type="protein sequence ID" value="GAA1952422.1"/>
    <property type="molecule type" value="Genomic_DNA"/>
</dbReference>
<feature type="transmembrane region" description="Helical" evidence="6">
    <location>
        <begin position="250"/>
        <end position="270"/>
    </location>
</feature>
<evidence type="ECO:0000313" key="8">
    <source>
        <dbReference type="EMBL" id="GAA1952422.1"/>
    </source>
</evidence>
<feature type="domain" description="HTTM-like" evidence="7">
    <location>
        <begin position="64"/>
        <end position="376"/>
    </location>
</feature>
<evidence type="ECO:0000256" key="5">
    <source>
        <dbReference type="SAM" id="MobiDB-lite"/>
    </source>
</evidence>
<accession>A0ABN2QHX1</accession>
<feature type="transmembrane region" description="Helical" evidence="6">
    <location>
        <begin position="141"/>
        <end position="157"/>
    </location>
</feature>
<evidence type="ECO:0000256" key="4">
    <source>
        <dbReference type="ARBA" id="ARBA00023136"/>
    </source>
</evidence>
<keyword evidence="4 6" id="KW-0472">Membrane</keyword>
<dbReference type="PANTHER" id="PTHR39535">
    <property type="entry name" value="SPORULATION-DELAYING PROTEIN SDPB"/>
    <property type="match status" value="1"/>
</dbReference>
<dbReference type="PANTHER" id="PTHR39535:SF2">
    <property type="entry name" value="HTTM DOMAIN-CONTAINING PROTEIN"/>
    <property type="match status" value="1"/>
</dbReference>
<evidence type="ECO:0000256" key="2">
    <source>
        <dbReference type="ARBA" id="ARBA00022692"/>
    </source>
</evidence>
<reference evidence="8 9" key="1">
    <citation type="journal article" date="2019" name="Int. J. Syst. Evol. Microbiol.">
        <title>The Global Catalogue of Microorganisms (GCM) 10K type strain sequencing project: providing services to taxonomists for standard genome sequencing and annotation.</title>
        <authorList>
            <consortium name="The Broad Institute Genomics Platform"/>
            <consortium name="The Broad Institute Genome Sequencing Center for Infectious Disease"/>
            <person name="Wu L."/>
            <person name="Ma J."/>
        </authorList>
    </citation>
    <scope>NUCLEOTIDE SEQUENCE [LARGE SCALE GENOMIC DNA]</scope>
    <source>
        <strain evidence="8 9">JCM 16013</strain>
    </source>
</reference>
<feature type="region of interest" description="Disordered" evidence="5">
    <location>
        <begin position="394"/>
        <end position="425"/>
    </location>
</feature>
<feature type="region of interest" description="Disordered" evidence="5">
    <location>
        <begin position="1"/>
        <end position="38"/>
    </location>
</feature>
<gene>
    <name evidence="8" type="ORF">GCM10009838_04430</name>
</gene>
<dbReference type="InterPro" id="IPR052964">
    <property type="entry name" value="Sporulation_signal_mat"/>
</dbReference>
<comment type="subcellular location">
    <subcellularLocation>
        <location evidence="1">Endomembrane system</location>
        <topology evidence="1">Multi-pass membrane protein</topology>
    </subcellularLocation>
</comment>
<dbReference type="RefSeq" id="WP_344655186.1">
    <property type="nucleotide sequence ID" value="NZ_BAAAQM010000002.1"/>
</dbReference>
<protein>
    <submittedName>
        <fullName evidence="8">HTTM domain-containing protein</fullName>
    </submittedName>
</protein>
<evidence type="ECO:0000313" key="9">
    <source>
        <dbReference type="Proteomes" id="UP001499854"/>
    </source>
</evidence>
<dbReference type="Proteomes" id="UP001499854">
    <property type="component" value="Unassembled WGS sequence"/>
</dbReference>
<evidence type="ECO:0000256" key="1">
    <source>
        <dbReference type="ARBA" id="ARBA00004127"/>
    </source>
</evidence>
<evidence type="ECO:0000259" key="7">
    <source>
        <dbReference type="SMART" id="SM00752"/>
    </source>
</evidence>
<feature type="transmembrane region" description="Helical" evidence="6">
    <location>
        <begin position="64"/>
        <end position="88"/>
    </location>
</feature>
<keyword evidence="9" id="KW-1185">Reference proteome</keyword>
<organism evidence="8 9">
    <name type="scientific">Catenulispora subtropica</name>
    <dbReference type="NCBI Taxonomy" id="450798"/>
    <lineage>
        <taxon>Bacteria</taxon>
        <taxon>Bacillati</taxon>
        <taxon>Actinomycetota</taxon>
        <taxon>Actinomycetes</taxon>
        <taxon>Catenulisporales</taxon>
        <taxon>Catenulisporaceae</taxon>
        <taxon>Catenulispora</taxon>
    </lineage>
</organism>
<name>A0ABN2QHX1_9ACTN</name>